<feature type="transmembrane region" description="Helical" evidence="1">
    <location>
        <begin position="44"/>
        <end position="69"/>
    </location>
</feature>
<proteinExistence type="predicted"/>
<evidence type="ECO:0000256" key="1">
    <source>
        <dbReference type="SAM" id="Phobius"/>
    </source>
</evidence>
<name>A0A518FS41_9PLAN</name>
<organism evidence="2 3">
    <name type="scientific">Gimesia panareensis</name>
    <dbReference type="NCBI Taxonomy" id="2527978"/>
    <lineage>
        <taxon>Bacteria</taxon>
        <taxon>Pseudomonadati</taxon>
        <taxon>Planctomycetota</taxon>
        <taxon>Planctomycetia</taxon>
        <taxon>Planctomycetales</taxon>
        <taxon>Planctomycetaceae</taxon>
        <taxon>Gimesia</taxon>
    </lineage>
</organism>
<sequence length="209" mass="25028">MGAGYFLNMSQLTTLSDEIQIEFYHDFGGTTYRLSPARDRRYRFIAVPYFVIISLLFLCVCVSACINFFQLMLQSPDVINLFFLTGFTCGLFWMLLQIYLLLRPQHPELVTLKENSFYYDSGSSPHKRLYDRYYRLQHPHPYGLLGGYFRNRIQLEIDRQDLEDFYRLSHRKAELLYLKHKGRHIEIGERLNDDERSWLLDQIRAWQNT</sequence>
<feature type="transmembrane region" description="Helical" evidence="1">
    <location>
        <begin position="81"/>
        <end position="102"/>
    </location>
</feature>
<keyword evidence="1" id="KW-1133">Transmembrane helix</keyword>
<dbReference type="AlphaFoldDB" id="A0A518FS41"/>
<keyword evidence="1" id="KW-0812">Transmembrane</keyword>
<dbReference type="Proteomes" id="UP000320839">
    <property type="component" value="Chromosome"/>
</dbReference>
<gene>
    <name evidence="2" type="ORF">Pan153_38240</name>
</gene>
<evidence type="ECO:0000313" key="2">
    <source>
        <dbReference type="EMBL" id="QDV19161.1"/>
    </source>
</evidence>
<dbReference type="EMBL" id="CP036317">
    <property type="protein sequence ID" value="QDV19161.1"/>
    <property type="molecule type" value="Genomic_DNA"/>
</dbReference>
<evidence type="ECO:0000313" key="3">
    <source>
        <dbReference type="Proteomes" id="UP000320839"/>
    </source>
</evidence>
<reference evidence="2 3" key="1">
    <citation type="submission" date="2019-02" db="EMBL/GenBank/DDBJ databases">
        <title>Deep-cultivation of Planctomycetes and their phenomic and genomic characterization uncovers novel biology.</title>
        <authorList>
            <person name="Wiegand S."/>
            <person name="Jogler M."/>
            <person name="Boedeker C."/>
            <person name="Pinto D."/>
            <person name="Vollmers J."/>
            <person name="Rivas-Marin E."/>
            <person name="Kohn T."/>
            <person name="Peeters S.H."/>
            <person name="Heuer A."/>
            <person name="Rast P."/>
            <person name="Oberbeckmann S."/>
            <person name="Bunk B."/>
            <person name="Jeske O."/>
            <person name="Meyerdierks A."/>
            <person name="Storesund J.E."/>
            <person name="Kallscheuer N."/>
            <person name="Luecker S."/>
            <person name="Lage O.M."/>
            <person name="Pohl T."/>
            <person name="Merkel B.J."/>
            <person name="Hornburger P."/>
            <person name="Mueller R.-W."/>
            <person name="Bruemmer F."/>
            <person name="Labrenz M."/>
            <person name="Spormann A.M."/>
            <person name="Op den Camp H."/>
            <person name="Overmann J."/>
            <person name="Amann R."/>
            <person name="Jetten M.S.M."/>
            <person name="Mascher T."/>
            <person name="Medema M.H."/>
            <person name="Devos D.P."/>
            <person name="Kaster A.-K."/>
            <person name="Ovreas L."/>
            <person name="Rohde M."/>
            <person name="Galperin M.Y."/>
            <person name="Jogler C."/>
        </authorList>
    </citation>
    <scope>NUCLEOTIDE SEQUENCE [LARGE SCALE GENOMIC DNA]</scope>
    <source>
        <strain evidence="2 3">Pan153</strain>
    </source>
</reference>
<keyword evidence="1" id="KW-0472">Membrane</keyword>
<accession>A0A518FS41</accession>
<protein>
    <submittedName>
        <fullName evidence="2">Uncharacterized protein</fullName>
    </submittedName>
</protein>